<dbReference type="RefSeq" id="WP_163051517.1">
    <property type="nucleotide sequence ID" value="NZ_AP019695.1"/>
</dbReference>
<comment type="caution">
    <text evidence="12">Was originally thought to be a dihydrodipicolinate synthase (DHDPS), catalyzing the condensation of (S)-aspartate-beta-semialdehyde [(S)-ASA] and pyruvate to dihydrodipicolinate (DHDP). However, it was shown in E.coli that the product of the enzymatic reaction is not dihydrodipicolinate but in fact (4S)-4-hydroxy-2,3,4,5-tetrahydro-(2S)-dipicolinic acid (HTPA), and that the consecutive dehydration reaction leading to DHDP is not spontaneous but catalyzed by DapB.</text>
</comment>
<evidence type="ECO:0000313" key="16">
    <source>
        <dbReference type="EMBL" id="BBK21741.1"/>
    </source>
</evidence>
<dbReference type="Pfam" id="PF00701">
    <property type="entry name" value="DHDPS"/>
    <property type="match status" value="1"/>
</dbReference>
<keyword evidence="7 12" id="KW-0220">Diaminopimelate biosynthesis</keyword>
<dbReference type="InterPro" id="IPR002220">
    <property type="entry name" value="DapA-like"/>
</dbReference>
<proteinExistence type="inferred from homology"/>
<name>A0A6N4TGM8_9FIRM</name>
<evidence type="ECO:0000256" key="2">
    <source>
        <dbReference type="ARBA" id="ARBA00005120"/>
    </source>
</evidence>
<dbReference type="SMART" id="SM01130">
    <property type="entry name" value="DHDPS"/>
    <property type="match status" value="1"/>
</dbReference>
<gene>
    <name evidence="12 16" type="primary">dapA</name>
    <name evidence="16" type="ORF">Aargi30884_06440</name>
</gene>
<evidence type="ECO:0000256" key="14">
    <source>
        <dbReference type="PIRSR" id="PIRSR001365-1"/>
    </source>
</evidence>
<comment type="catalytic activity">
    <reaction evidence="11 12">
        <text>L-aspartate 4-semialdehyde + pyruvate = (2S,4S)-4-hydroxy-2,3,4,5-tetrahydrodipicolinate + H2O + H(+)</text>
        <dbReference type="Rhea" id="RHEA:34171"/>
        <dbReference type="ChEBI" id="CHEBI:15361"/>
        <dbReference type="ChEBI" id="CHEBI:15377"/>
        <dbReference type="ChEBI" id="CHEBI:15378"/>
        <dbReference type="ChEBI" id="CHEBI:67139"/>
        <dbReference type="ChEBI" id="CHEBI:537519"/>
        <dbReference type="EC" id="4.3.3.7"/>
    </reaction>
</comment>
<dbReference type="EMBL" id="AP019695">
    <property type="protein sequence ID" value="BBK21741.1"/>
    <property type="molecule type" value="Genomic_DNA"/>
</dbReference>
<feature type="active site" description="Proton donor/acceptor" evidence="12 14">
    <location>
        <position position="132"/>
    </location>
</feature>
<keyword evidence="5 12" id="KW-0963">Cytoplasm</keyword>
<keyword evidence="10 12" id="KW-0704">Schiff base</keyword>
<dbReference type="UniPathway" id="UPA00034">
    <property type="reaction ID" value="UER00017"/>
</dbReference>
<evidence type="ECO:0000313" key="17">
    <source>
        <dbReference type="Proteomes" id="UP000464754"/>
    </source>
</evidence>
<comment type="subunit">
    <text evidence="12">Homotetramer; dimer of dimers.</text>
</comment>
<keyword evidence="17" id="KW-1185">Reference proteome</keyword>
<feature type="active site" description="Schiff-base intermediate with substrate" evidence="12 14">
    <location>
        <position position="161"/>
    </location>
</feature>
<dbReference type="EC" id="4.3.3.7" evidence="4 12"/>
<evidence type="ECO:0000256" key="13">
    <source>
        <dbReference type="PIRNR" id="PIRNR001365"/>
    </source>
</evidence>
<dbReference type="SUPFAM" id="SSF51569">
    <property type="entry name" value="Aldolase"/>
    <property type="match status" value="1"/>
</dbReference>
<evidence type="ECO:0000256" key="3">
    <source>
        <dbReference type="ARBA" id="ARBA00007592"/>
    </source>
</evidence>
<dbReference type="Proteomes" id="UP000464754">
    <property type="component" value="Chromosome"/>
</dbReference>
<evidence type="ECO:0000256" key="15">
    <source>
        <dbReference type="PIRSR" id="PIRSR001365-2"/>
    </source>
</evidence>
<organism evidence="16 17">
    <name type="scientific">Amedibacterium intestinale</name>
    <dbReference type="NCBI Taxonomy" id="2583452"/>
    <lineage>
        <taxon>Bacteria</taxon>
        <taxon>Bacillati</taxon>
        <taxon>Bacillota</taxon>
        <taxon>Erysipelotrichia</taxon>
        <taxon>Erysipelotrichales</taxon>
        <taxon>Erysipelotrichaceae</taxon>
        <taxon>Amedibacterium</taxon>
    </lineage>
</organism>
<dbReference type="Gene3D" id="3.20.20.70">
    <property type="entry name" value="Aldolase class I"/>
    <property type="match status" value="1"/>
</dbReference>
<keyword evidence="6 12" id="KW-0028">Amino-acid biosynthesis</keyword>
<evidence type="ECO:0000256" key="9">
    <source>
        <dbReference type="ARBA" id="ARBA00023239"/>
    </source>
</evidence>
<evidence type="ECO:0000256" key="1">
    <source>
        <dbReference type="ARBA" id="ARBA00003294"/>
    </source>
</evidence>
<dbReference type="GO" id="GO:0019877">
    <property type="term" value="P:diaminopimelate biosynthetic process"/>
    <property type="evidence" value="ECO:0007669"/>
    <property type="project" value="UniProtKB-UniRule"/>
</dbReference>
<dbReference type="KEGG" id="aarg:Aargi30884_06440"/>
<evidence type="ECO:0000256" key="4">
    <source>
        <dbReference type="ARBA" id="ARBA00012086"/>
    </source>
</evidence>
<protein>
    <recommendedName>
        <fullName evidence="4 12">4-hydroxy-tetrahydrodipicolinate synthase</fullName>
        <shortName evidence="12">HTPA synthase</shortName>
        <ecNumber evidence="4 12">4.3.3.7</ecNumber>
    </recommendedName>
</protein>
<evidence type="ECO:0000256" key="11">
    <source>
        <dbReference type="ARBA" id="ARBA00047836"/>
    </source>
</evidence>
<dbReference type="GO" id="GO:0008840">
    <property type="term" value="F:4-hydroxy-tetrahydrodipicolinate synthase activity"/>
    <property type="evidence" value="ECO:0007669"/>
    <property type="project" value="UniProtKB-UniRule"/>
</dbReference>
<dbReference type="GO" id="GO:0009089">
    <property type="term" value="P:lysine biosynthetic process via diaminopimelate"/>
    <property type="evidence" value="ECO:0007669"/>
    <property type="project" value="UniProtKB-UniRule"/>
</dbReference>
<dbReference type="HAMAP" id="MF_00418">
    <property type="entry name" value="DapA"/>
    <property type="match status" value="1"/>
</dbReference>
<dbReference type="InterPro" id="IPR013785">
    <property type="entry name" value="Aldolase_TIM"/>
</dbReference>
<keyword evidence="8 12" id="KW-0457">Lysine biosynthesis</keyword>
<keyword evidence="9 12" id="KW-0456">Lyase</keyword>
<comment type="similarity">
    <text evidence="3 12 13">Belongs to the DapA family.</text>
</comment>
<evidence type="ECO:0000256" key="7">
    <source>
        <dbReference type="ARBA" id="ARBA00022915"/>
    </source>
</evidence>
<comment type="subcellular location">
    <subcellularLocation>
        <location evidence="12">Cytoplasm</location>
    </subcellularLocation>
</comment>
<dbReference type="PRINTS" id="PR00146">
    <property type="entry name" value="DHPICSNTHASE"/>
</dbReference>
<comment type="function">
    <text evidence="1 12">Catalyzes the condensation of (S)-aspartate-beta-semialdehyde [(S)-ASA] and pyruvate to 4-hydroxy-tetrahydrodipicolinate (HTPA).</text>
</comment>
<sequence length="281" mass="32016">MSKIMVALITPFTKQNRVDYDALSHIIERLLQEGADGFVVCGTTAETPTLKEEEKLEILRFVIEKVKHRCEIWMGCGSNCTASTCSMIRRLNSYDIDGYLLVVPYYNKPSQQGIYQHFAACAHVSEKPIMLYNIPSRCKVTLAYETLYQLVHDFSNIVALKHASSDFSIVKNIKRDVSSFLVYSGEDELLDESIDAGMDGIISVMAHDNLLEMKRFLEEGRTDNVLRKRLKKEASIVFMEPSPACIKYILHKKGECENILRLPMTSITKSTKDVIDAYYKF</sequence>
<dbReference type="PANTHER" id="PTHR12128">
    <property type="entry name" value="DIHYDRODIPICOLINATE SYNTHASE"/>
    <property type="match status" value="1"/>
</dbReference>
<evidence type="ECO:0000256" key="5">
    <source>
        <dbReference type="ARBA" id="ARBA00022490"/>
    </source>
</evidence>
<feature type="site" description="Part of a proton relay during catalysis" evidence="12">
    <location>
        <position position="106"/>
    </location>
</feature>
<dbReference type="PIRSF" id="PIRSF001365">
    <property type="entry name" value="DHDPS"/>
    <property type="match status" value="1"/>
</dbReference>
<feature type="binding site" evidence="12 15">
    <location>
        <position position="44"/>
    </location>
    <ligand>
        <name>pyruvate</name>
        <dbReference type="ChEBI" id="CHEBI:15361"/>
    </ligand>
</feature>
<dbReference type="InterPro" id="IPR005263">
    <property type="entry name" value="DapA"/>
</dbReference>
<dbReference type="GO" id="GO:0005829">
    <property type="term" value="C:cytosol"/>
    <property type="evidence" value="ECO:0007669"/>
    <property type="project" value="TreeGrafter"/>
</dbReference>
<dbReference type="AlphaFoldDB" id="A0A6N4TGM8"/>
<dbReference type="PANTHER" id="PTHR12128:SF66">
    <property type="entry name" value="4-HYDROXY-2-OXOGLUTARATE ALDOLASE, MITOCHONDRIAL"/>
    <property type="match status" value="1"/>
</dbReference>
<comment type="pathway">
    <text evidence="2 12">Amino-acid biosynthesis; L-lysine biosynthesis via DAP pathway; (S)-tetrahydrodipicolinate from L-aspartate: step 3/4.</text>
</comment>
<dbReference type="CDD" id="cd00950">
    <property type="entry name" value="DHDPS"/>
    <property type="match status" value="1"/>
</dbReference>
<feature type="site" description="Part of a proton relay during catalysis" evidence="12">
    <location>
        <position position="43"/>
    </location>
</feature>
<evidence type="ECO:0000256" key="10">
    <source>
        <dbReference type="ARBA" id="ARBA00023270"/>
    </source>
</evidence>
<evidence type="ECO:0000256" key="6">
    <source>
        <dbReference type="ARBA" id="ARBA00022605"/>
    </source>
</evidence>
<reference evidence="17" key="1">
    <citation type="submission" date="2019-05" db="EMBL/GenBank/DDBJ databases">
        <title>Complete genome sequencing of Absiella argi strain JCM 30884.</title>
        <authorList>
            <person name="Sakamoto M."/>
            <person name="Murakami T."/>
            <person name="Mori H."/>
        </authorList>
    </citation>
    <scope>NUCLEOTIDE SEQUENCE [LARGE SCALE GENOMIC DNA]</scope>
    <source>
        <strain evidence="17">JCM 30884</strain>
    </source>
</reference>
<evidence type="ECO:0000256" key="12">
    <source>
        <dbReference type="HAMAP-Rule" id="MF_00418"/>
    </source>
</evidence>
<dbReference type="NCBIfam" id="TIGR00674">
    <property type="entry name" value="dapA"/>
    <property type="match status" value="1"/>
</dbReference>
<feature type="binding site" evidence="12 15">
    <location>
        <position position="202"/>
    </location>
    <ligand>
        <name>pyruvate</name>
        <dbReference type="ChEBI" id="CHEBI:15361"/>
    </ligand>
</feature>
<evidence type="ECO:0000256" key="8">
    <source>
        <dbReference type="ARBA" id="ARBA00023154"/>
    </source>
</evidence>
<accession>A0A6N4TGM8</accession>